<dbReference type="AlphaFoldDB" id="A0A364N8X3"/>
<feature type="compositionally biased region" description="Polar residues" evidence="1">
    <location>
        <begin position="566"/>
        <end position="577"/>
    </location>
</feature>
<evidence type="ECO:0000256" key="1">
    <source>
        <dbReference type="SAM" id="MobiDB-lite"/>
    </source>
</evidence>
<accession>A0A364N8X3</accession>
<feature type="compositionally biased region" description="Basic and acidic residues" evidence="1">
    <location>
        <begin position="233"/>
        <end position="252"/>
    </location>
</feature>
<feature type="compositionally biased region" description="Acidic residues" evidence="1">
    <location>
        <begin position="184"/>
        <end position="194"/>
    </location>
</feature>
<gene>
    <name evidence="2" type="ORF">DDE83_003202</name>
</gene>
<feature type="compositionally biased region" description="Low complexity" evidence="1">
    <location>
        <begin position="616"/>
        <end position="626"/>
    </location>
</feature>
<comment type="caution">
    <text evidence="2">The sequence shown here is derived from an EMBL/GenBank/DDBJ whole genome shotgun (WGS) entry which is preliminary data.</text>
</comment>
<dbReference type="EMBL" id="QGDH01000035">
    <property type="protein sequence ID" value="RAR13471.1"/>
    <property type="molecule type" value="Genomic_DNA"/>
</dbReference>
<evidence type="ECO:0000313" key="3">
    <source>
        <dbReference type="Proteomes" id="UP000249619"/>
    </source>
</evidence>
<reference evidence="3" key="1">
    <citation type="submission" date="2018-05" db="EMBL/GenBank/DDBJ databases">
        <title>Draft genome sequence of Stemphylium lycopersici strain CIDEFI 213.</title>
        <authorList>
            <person name="Medina R."/>
            <person name="Franco M.E.E."/>
            <person name="Lucentini C.G."/>
            <person name="Saparrat M.C.N."/>
            <person name="Balatti P.A."/>
        </authorList>
    </citation>
    <scope>NUCLEOTIDE SEQUENCE [LARGE SCALE GENOMIC DNA]</scope>
    <source>
        <strain evidence="3">CIDEFI 213</strain>
    </source>
</reference>
<feature type="compositionally biased region" description="Polar residues" evidence="1">
    <location>
        <begin position="391"/>
        <end position="400"/>
    </location>
</feature>
<feature type="compositionally biased region" description="Basic and acidic residues" evidence="1">
    <location>
        <begin position="261"/>
        <end position="296"/>
    </location>
</feature>
<protein>
    <submittedName>
        <fullName evidence="2">Uncharacterized protein</fullName>
    </submittedName>
</protein>
<dbReference type="Proteomes" id="UP000249619">
    <property type="component" value="Unassembled WGS sequence"/>
</dbReference>
<feature type="compositionally biased region" description="Polar residues" evidence="1">
    <location>
        <begin position="313"/>
        <end position="341"/>
    </location>
</feature>
<organism evidence="2 3">
    <name type="scientific">Stemphylium lycopersici</name>
    <name type="common">Tomato gray leaf spot disease fungus</name>
    <name type="synonym">Thyrospora lycopersici</name>
    <dbReference type="NCBI Taxonomy" id="183478"/>
    <lineage>
        <taxon>Eukaryota</taxon>
        <taxon>Fungi</taxon>
        <taxon>Dikarya</taxon>
        <taxon>Ascomycota</taxon>
        <taxon>Pezizomycotina</taxon>
        <taxon>Dothideomycetes</taxon>
        <taxon>Pleosporomycetidae</taxon>
        <taxon>Pleosporales</taxon>
        <taxon>Pleosporineae</taxon>
        <taxon>Pleosporaceae</taxon>
        <taxon>Stemphylium</taxon>
    </lineage>
</organism>
<evidence type="ECO:0000313" key="2">
    <source>
        <dbReference type="EMBL" id="RAR13471.1"/>
    </source>
</evidence>
<feature type="compositionally biased region" description="Polar residues" evidence="1">
    <location>
        <begin position="369"/>
        <end position="378"/>
    </location>
</feature>
<feature type="compositionally biased region" description="Polar residues" evidence="1">
    <location>
        <begin position="464"/>
        <end position="481"/>
    </location>
</feature>
<dbReference type="STRING" id="183478.A0A364N8X3"/>
<feature type="region of interest" description="Disordered" evidence="1">
    <location>
        <begin position="179"/>
        <end position="221"/>
    </location>
</feature>
<feature type="region of interest" description="Disordered" evidence="1">
    <location>
        <begin position="391"/>
        <end position="716"/>
    </location>
</feature>
<feature type="region of interest" description="Disordered" evidence="1">
    <location>
        <begin position="233"/>
        <end position="378"/>
    </location>
</feature>
<keyword evidence="3" id="KW-1185">Reference proteome</keyword>
<feature type="compositionally biased region" description="Basic and acidic residues" evidence="1">
    <location>
        <begin position="401"/>
        <end position="429"/>
    </location>
</feature>
<sequence length="716" mass="78487">MSLTPKSTVATTTFTGLRRISKGFRAAEHTIMATHASTTIASAQASESTIASILSVVPQTLFSDTVAAYIVVYNKVAPIDYSAIHWALGLVITAGTGATVARFARNMSPSPADLRPKRWQRIVRWLDRKLRTDAKLRRDVNSVKKLIEGKNDNLQTRGIPTDDASDVEENSQFGDIFQAYGDTSADDDSEVGDPEWERVRSENVSLHKQLQKQEEARTNDQQMLDQLRHEKESAQTMEAELRREIQQSRDLDAEQTEEIAESNKEREDLQKRLDDKTKRLDEETKRRQRAERKLKDLQGSVSRPSFFSRIASMVTTPHSKPSSTQGSPSINASSPVMSSPLANYDKPVEHGSSLPHAHPSSPPPATKGHASNNVVSSTKNLITNQIVSILQDTSTPSSSHQTKEKTSVKWYFKDEVTPEEFNTKTKKTDLPPPLAKRPRDTSDNIETPRPVKRLQTDRTRRRSGSMSPGPHQQAQKMSVLTPSGGPAVRLRMPRRQQASIQPTEAPEYSNVVSNEQERGGIVQPKAHASAPGPSKAAFDHASEEFAVQPDEVVTDEEIQAAIEQATPPSHSMAQQAPANDDVDMAEHEQPANQSPQPSTTPEAAPSDTEMLDNYAVPPTTTPVGPTISNRMPRKSLVTTAPATARKSSRLASKAPQNLNERALASRSVSPQKTEIAAAPSTSKRKALASPASSKPQGITKALAARDARTQSPAKKR</sequence>
<feature type="compositionally biased region" description="Polar residues" evidence="1">
    <location>
        <begin position="590"/>
        <end position="601"/>
    </location>
</feature>
<proteinExistence type="predicted"/>
<name>A0A364N8X3_STELY</name>